<dbReference type="OrthoDB" id="266334at2759"/>
<evidence type="ECO:0000313" key="14">
    <source>
        <dbReference type="EMBL" id="KAF7270055.1"/>
    </source>
</evidence>
<evidence type="ECO:0000256" key="2">
    <source>
        <dbReference type="ARBA" id="ARBA00022692"/>
    </source>
</evidence>
<dbReference type="EMBL" id="JAACXV010014141">
    <property type="protein sequence ID" value="KAF7270055.1"/>
    <property type="molecule type" value="Genomic_DNA"/>
</dbReference>
<dbReference type="PROSITE" id="PS51469">
    <property type="entry name" value="SUN"/>
    <property type="match status" value="1"/>
</dbReference>
<comment type="caution">
    <text evidence="14">The sequence shown here is derived from an EMBL/GenBank/DDBJ whole genome shotgun (WGS) entry which is preliminary data.</text>
</comment>
<feature type="region of interest" description="Disordered" evidence="11">
    <location>
        <begin position="899"/>
        <end position="935"/>
    </location>
</feature>
<evidence type="ECO:0000256" key="10">
    <source>
        <dbReference type="ARBA" id="ARBA00064635"/>
    </source>
</evidence>
<accession>A0A834I2T0</accession>
<dbReference type="Proteomes" id="UP000625711">
    <property type="component" value="Unassembled WGS sequence"/>
</dbReference>
<dbReference type="Gene3D" id="2.60.120.260">
    <property type="entry name" value="Galactose-binding domain-like"/>
    <property type="match status" value="1"/>
</dbReference>
<proteinExistence type="inferred from homology"/>
<dbReference type="PANTHER" id="PTHR12953:SF0">
    <property type="entry name" value="SUN DOMAIN-CONTAINING OSSIFICATION FACTOR"/>
    <property type="match status" value="1"/>
</dbReference>
<organism evidence="14 15">
    <name type="scientific">Rhynchophorus ferrugineus</name>
    <name type="common">Red palm weevil</name>
    <name type="synonym">Curculio ferrugineus</name>
    <dbReference type="NCBI Taxonomy" id="354439"/>
    <lineage>
        <taxon>Eukaryota</taxon>
        <taxon>Metazoa</taxon>
        <taxon>Ecdysozoa</taxon>
        <taxon>Arthropoda</taxon>
        <taxon>Hexapoda</taxon>
        <taxon>Insecta</taxon>
        <taxon>Pterygota</taxon>
        <taxon>Neoptera</taxon>
        <taxon>Endopterygota</taxon>
        <taxon>Coleoptera</taxon>
        <taxon>Polyphaga</taxon>
        <taxon>Cucujiformia</taxon>
        <taxon>Curculionidae</taxon>
        <taxon>Dryophthorinae</taxon>
        <taxon>Rhynchophorus</taxon>
    </lineage>
</organism>
<keyword evidence="5 12" id="KW-1133">Transmembrane helix</keyword>
<evidence type="ECO:0000256" key="11">
    <source>
        <dbReference type="SAM" id="MobiDB-lite"/>
    </source>
</evidence>
<reference evidence="14" key="1">
    <citation type="submission" date="2020-08" db="EMBL/GenBank/DDBJ databases">
        <title>Genome sequencing and assembly of the red palm weevil Rhynchophorus ferrugineus.</title>
        <authorList>
            <person name="Dias G.B."/>
            <person name="Bergman C.M."/>
            <person name="Manee M."/>
        </authorList>
    </citation>
    <scope>NUCLEOTIDE SEQUENCE</scope>
    <source>
        <strain evidence="14">AA-2017</strain>
        <tissue evidence="14">Whole larva</tissue>
    </source>
</reference>
<sequence>MKRVKTLVIYFLYFLPFYLCAFPLVGVLLEPIDSNESNVNLQNSENHTSFTAINDSVYNTDEILSDDNTQIDSEDIKEFSNFPEISDSFENKEFINNDTPIAVSHVDSASKDLQDVPPSPAEDISPVHSEIKESNVIKQTMAQVEKATDSNNSNGSLSEIENEAYVQKNLTEKNEEAIPSFSEWAQKHLEAEKKEQTNVSIPTHIVNSTKSGSGAKLRWKNYASVDCGAKVILANSEGKNSWAILSPSRDEYKLDPCNSRIWFIVELCEPIQLKKIDMANYELFSSSPKDFTVSVSSRFPTRDWLVVGNFVAKDEKDIQSFDISTDTFGKYVKVEIKSHYRSEYYCPISLFSAYGTSVFEVLQKDDPGHEHPVEDDDDDEVLDNALKGDGLSSNLFSSATDAVLTMVKKAAQLLGNKVMNDSSQLTNDTLSNMSVIKSCNSPSHYIVCNNCSNFLFSKIFELLSCKQREISNLVNISFIAESLKHSNICKEYGFDLNNNSSKSTLKTCPELIQSFFPSHYIGAMCNSLAITYNKVLYNISYQYANTTEDITHEHSLEIKQDVVPQVTDGSNNNEAYRKNDKPAESFTAEQQSINSKSSCSTDTTYLPQMPPLKSVTLEHPLLPQNNTLVTIEESSEDVSLEQQDEIVTVESTSDMPEAEVTSESSGEDNIEKIMTELSNEPTQSPLTTATTIQGQKESVFLRLSNRIKALERNMSLSAQYLEELSKRYKKQVEEMQWVLEKNEQSLKKVMKKNEERYAAHKPATIGTTKHAEIQRRNSVDVVNSTCQKKKKRRPSDQALKIVATSASGDQEKSKKRRKKTSFQSDSIETGDKFFPRCTSSKIGLTKSPSADWVECKRVIEDIPFALDESDHSYLERMCELPQYINTAINMRLNRATFRKKSKSVEETRTRQPSPISTNGSVSSYNEQTPKKEKKGFRKLLKKVF</sequence>
<dbReference type="FunFam" id="2.60.120.260:FF:000099">
    <property type="entry name" value="Uncharacterized protein, isoform C"/>
    <property type="match status" value="1"/>
</dbReference>
<feature type="compositionally biased region" description="Polar residues" evidence="11">
    <location>
        <begin position="910"/>
        <end position="927"/>
    </location>
</feature>
<dbReference type="Pfam" id="PF07738">
    <property type="entry name" value="Sad1_UNC"/>
    <property type="match status" value="1"/>
</dbReference>
<keyword evidence="4" id="KW-0256">Endoplasmic reticulum</keyword>
<dbReference type="AlphaFoldDB" id="A0A834I2T0"/>
<comment type="similarity">
    <text evidence="9">Belongs to the SLP1 family.</text>
</comment>
<feature type="region of interest" description="Disordered" evidence="11">
    <location>
        <begin position="779"/>
        <end position="825"/>
    </location>
</feature>
<keyword evidence="15" id="KW-1185">Reference proteome</keyword>
<comment type="subunit">
    <text evidence="10">Interacts with EMP65.</text>
</comment>
<feature type="transmembrane region" description="Helical" evidence="12">
    <location>
        <begin position="7"/>
        <end position="29"/>
    </location>
</feature>
<dbReference type="InterPro" id="IPR012919">
    <property type="entry name" value="SUN_dom"/>
</dbReference>
<dbReference type="GO" id="GO:0034975">
    <property type="term" value="P:protein folding in endoplasmic reticulum"/>
    <property type="evidence" value="ECO:0007669"/>
    <property type="project" value="TreeGrafter"/>
</dbReference>
<keyword evidence="7" id="KW-0325">Glycoprotein</keyword>
<evidence type="ECO:0000256" key="3">
    <source>
        <dbReference type="ARBA" id="ARBA00022729"/>
    </source>
</evidence>
<dbReference type="SUPFAM" id="SSF49785">
    <property type="entry name" value="Galactose-binding domain-like"/>
    <property type="match status" value="1"/>
</dbReference>
<evidence type="ECO:0000256" key="5">
    <source>
        <dbReference type="ARBA" id="ARBA00022989"/>
    </source>
</evidence>
<name>A0A834I2T0_RHYFE</name>
<feature type="compositionally biased region" description="Polar residues" evidence="11">
    <location>
        <begin position="587"/>
        <end position="602"/>
    </location>
</feature>
<gene>
    <name evidence="14" type="ORF">GWI33_016960</name>
</gene>
<comment type="subcellular location">
    <subcellularLocation>
        <location evidence="8">Endomembrane system</location>
        <topology evidence="8">Single-pass type I membrane protein</topology>
    </subcellularLocation>
    <subcellularLocation>
        <location evidence="1">Endoplasmic reticulum membrane</location>
        <topology evidence="1">Single-pass membrane protein</topology>
    </subcellularLocation>
</comment>
<evidence type="ECO:0000256" key="7">
    <source>
        <dbReference type="ARBA" id="ARBA00023180"/>
    </source>
</evidence>
<keyword evidence="3" id="KW-0732">Signal</keyword>
<evidence type="ECO:0000256" key="4">
    <source>
        <dbReference type="ARBA" id="ARBA00022824"/>
    </source>
</evidence>
<feature type="region of interest" description="Disordered" evidence="11">
    <location>
        <begin position="566"/>
        <end position="602"/>
    </location>
</feature>
<feature type="domain" description="SUN" evidence="13">
    <location>
        <begin position="198"/>
        <end position="358"/>
    </location>
</feature>
<evidence type="ECO:0000256" key="6">
    <source>
        <dbReference type="ARBA" id="ARBA00023136"/>
    </source>
</evidence>
<dbReference type="PANTHER" id="PTHR12953">
    <property type="entry name" value="MEMBRANE PROTEIN CH1 RELATED"/>
    <property type="match status" value="1"/>
</dbReference>
<dbReference type="InterPro" id="IPR045120">
    <property type="entry name" value="Suco/Slp1-like"/>
</dbReference>
<evidence type="ECO:0000313" key="15">
    <source>
        <dbReference type="Proteomes" id="UP000625711"/>
    </source>
</evidence>
<keyword evidence="2 12" id="KW-0812">Transmembrane</keyword>
<evidence type="ECO:0000256" key="1">
    <source>
        <dbReference type="ARBA" id="ARBA00004389"/>
    </source>
</evidence>
<evidence type="ECO:0000256" key="12">
    <source>
        <dbReference type="SAM" id="Phobius"/>
    </source>
</evidence>
<dbReference type="GO" id="GO:0005789">
    <property type="term" value="C:endoplasmic reticulum membrane"/>
    <property type="evidence" value="ECO:0007669"/>
    <property type="project" value="UniProtKB-SubCell"/>
</dbReference>
<evidence type="ECO:0000259" key="13">
    <source>
        <dbReference type="PROSITE" id="PS51469"/>
    </source>
</evidence>
<evidence type="ECO:0000256" key="8">
    <source>
        <dbReference type="ARBA" id="ARBA00046288"/>
    </source>
</evidence>
<keyword evidence="6 12" id="KW-0472">Membrane</keyword>
<evidence type="ECO:0000256" key="9">
    <source>
        <dbReference type="ARBA" id="ARBA00061226"/>
    </source>
</evidence>
<protein>
    <recommendedName>
        <fullName evidence="13">SUN domain-containing protein</fullName>
    </recommendedName>
</protein>
<dbReference type="InterPro" id="IPR008979">
    <property type="entry name" value="Galactose-bd-like_sf"/>
</dbReference>